<name>A0A0C2GZS3_9BILA</name>
<keyword evidence="2" id="KW-1185">Reference proteome</keyword>
<gene>
    <name evidence="1" type="ORF">ANCDUO_04955</name>
</gene>
<evidence type="ECO:0000313" key="1">
    <source>
        <dbReference type="EMBL" id="KIH64729.1"/>
    </source>
</evidence>
<proteinExistence type="predicted"/>
<accession>A0A0C2GZS3</accession>
<dbReference type="AlphaFoldDB" id="A0A0C2GZS3"/>
<sequence>MQDPSGNVEIPAELLSRGNIIDDVFGDITTMEDINTAVDRASLTPENFDSLEINNKVLRRLPGEKKNCAGVLMKLSVKQK</sequence>
<protein>
    <submittedName>
        <fullName evidence="1">Uncharacterized protein</fullName>
    </submittedName>
</protein>
<dbReference type="OrthoDB" id="5869860at2759"/>
<dbReference type="Proteomes" id="UP000054047">
    <property type="component" value="Unassembled WGS sequence"/>
</dbReference>
<organism evidence="1 2">
    <name type="scientific">Ancylostoma duodenale</name>
    <dbReference type="NCBI Taxonomy" id="51022"/>
    <lineage>
        <taxon>Eukaryota</taxon>
        <taxon>Metazoa</taxon>
        <taxon>Ecdysozoa</taxon>
        <taxon>Nematoda</taxon>
        <taxon>Chromadorea</taxon>
        <taxon>Rhabditida</taxon>
        <taxon>Rhabditina</taxon>
        <taxon>Rhabditomorpha</taxon>
        <taxon>Strongyloidea</taxon>
        <taxon>Ancylostomatidae</taxon>
        <taxon>Ancylostomatinae</taxon>
        <taxon>Ancylostoma</taxon>
    </lineage>
</organism>
<reference evidence="1 2" key="1">
    <citation type="submission" date="2013-12" db="EMBL/GenBank/DDBJ databases">
        <title>Draft genome of the parsitic nematode Ancylostoma duodenale.</title>
        <authorList>
            <person name="Mitreva M."/>
        </authorList>
    </citation>
    <scope>NUCLEOTIDE SEQUENCE [LARGE SCALE GENOMIC DNA]</scope>
    <source>
        <strain evidence="1 2">Zhejiang</strain>
    </source>
</reference>
<dbReference type="EMBL" id="KN727903">
    <property type="protein sequence ID" value="KIH64729.1"/>
    <property type="molecule type" value="Genomic_DNA"/>
</dbReference>
<evidence type="ECO:0000313" key="2">
    <source>
        <dbReference type="Proteomes" id="UP000054047"/>
    </source>
</evidence>